<dbReference type="Gene3D" id="1.10.357.10">
    <property type="entry name" value="Tetracycline Repressor, domain 2"/>
    <property type="match status" value="1"/>
</dbReference>
<sequence length="201" mass="21847">MNGAGGRPRNAAVDTAVLATTIGLLRERGYAGLRINDIAEASGTAKTTIYRRWPTLTHLVVAAMQHALGERAFEATGDTEADLDSLVESGLGFLVDGRSDLLAVALDIHRQGDTELRSTYRQSIIDPIREQAITLIATAVERGELEENTQPDVMVDAVIGGLVYRSAILAEPLSLDQARAFWRSVLSPRRCQSPQPRRPSK</sequence>
<comment type="caution">
    <text evidence="6">The sequence shown here is derived from an EMBL/GenBank/DDBJ whole genome shotgun (WGS) entry which is preliminary data.</text>
</comment>
<evidence type="ECO:0000256" key="4">
    <source>
        <dbReference type="PROSITE-ProRule" id="PRU00335"/>
    </source>
</evidence>
<evidence type="ECO:0000313" key="6">
    <source>
        <dbReference type="EMBL" id="RXW33017.1"/>
    </source>
</evidence>
<dbReference type="Pfam" id="PF16859">
    <property type="entry name" value="TetR_C_11"/>
    <property type="match status" value="1"/>
</dbReference>
<accession>A0A4Q2EHG1</accession>
<keyword evidence="3" id="KW-0804">Transcription</keyword>
<dbReference type="GO" id="GO:0000976">
    <property type="term" value="F:transcription cis-regulatory region binding"/>
    <property type="evidence" value="ECO:0007669"/>
    <property type="project" value="TreeGrafter"/>
</dbReference>
<dbReference type="GO" id="GO:0003700">
    <property type="term" value="F:DNA-binding transcription factor activity"/>
    <property type="evidence" value="ECO:0007669"/>
    <property type="project" value="TreeGrafter"/>
</dbReference>
<evidence type="ECO:0000256" key="3">
    <source>
        <dbReference type="ARBA" id="ARBA00023163"/>
    </source>
</evidence>
<organism evidence="6 7">
    <name type="scientific">Propioniciclava flava</name>
    <dbReference type="NCBI Taxonomy" id="2072026"/>
    <lineage>
        <taxon>Bacteria</taxon>
        <taxon>Bacillati</taxon>
        <taxon>Actinomycetota</taxon>
        <taxon>Actinomycetes</taxon>
        <taxon>Propionibacteriales</taxon>
        <taxon>Propionibacteriaceae</taxon>
        <taxon>Propioniciclava</taxon>
    </lineage>
</organism>
<reference evidence="6 7" key="1">
    <citation type="submission" date="2018-01" db="EMBL/GenBank/DDBJ databases">
        <title>Lactibacter flavus gen. nov., sp. nov., a novel bacterium of the family Propionibacteriaceae isolated from raw milk and dairy products.</title>
        <authorList>
            <person name="Wenning M."/>
            <person name="Breitenwieser F."/>
            <person name="Huptas C."/>
            <person name="von Neubeck M."/>
            <person name="Busse H.-J."/>
            <person name="Scherer S."/>
        </authorList>
    </citation>
    <scope>NUCLEOTIDE SEQUENCE [LARGE SCALE GENOMIC DNA]</scope>
    <source>
        <strain evidence="6 7">VG341</strain>
    </source>
</reference>
<protein>
    <recommendedName>
        <fullName evidence="5">HTH tetR-type domain-containing protein</fullName>
    </recommendedName>
</protein>
<dbReference type="Proteomes" id="UP000290624">
    <property type="component" value="Unassembled WGS sequence"/>
</dbReference>
<evidence type="ECO:0000256" key="2">
    <source>
        <dbReference type="ARBA" id="ARBA00023125"/>
    </source>
</evidence>
<dbReference type="EMBL" id="PPCV01000002">
    <property type="protein sequence ID" value="RXW33017.1"/>
    <property type="molecule type" value="Genomic_DNA"/>
</dbReference>
<feature type="DNA-binding region" description="H-T-H motif" evidence="4">
    <location>
        <begin position="34"/>
        <end position="53"/>
    </location>
</feature>
<dbReference type="OrthoDB" id="9796019at2"/>
<name>A0A4Q2EHG1_9ACTN</name>
<evidence type="ECO:0000313" key="7">
    <source>
        <dbReference type="Proteomes" id="UP000290624"/>
    </source>
</evidence>
<dbReference type="PANTHER" id="PTHR30055">
    <property type="entry name" value="HTH-TYPE TRANSCRIPTIONAL REGULATOR RUTR"/>
    <property type="match status" value="1"/>
</dbReference>
<dbReference type="InterPro" id="IPR001647">
    <property type="entry name" value="HTH_TetR"/>
</dbReference>
<dbReference type="Gene3D" id="1.10.10.60">
    <property type="entry name" value="Homeodomain-like"/>
    <property type="match status" value="1"/>
</dbReference>
<gene>
    <name evidence="6" type="ORF">C1706_03910</name>
</gene>
<proteinExistence type="predicted"/>
<dbReference type="InterPro" id="IPR009057">
    <property type="entry name" value="Homeodomain-like_sf"/>
</dbReference>
<dbReference type="InterPro" id="IPR036271">
    <property type="entry name" value="Tet_transcr_reg_TetR-rel_C_sf"/>
</dbReference>
<dbReference type="SUPFAM" id="SSF46689">
    <property type="entry name" value="Homeodomain-like"/>
    <property type="match status" value="1"/>
</dbReference>
<evidence type="ECO:0000256" key="1">
    <source>
        <dbReference type="ARBA" id="ARBA00023015"/>
    </source>
</evidence>
<keyword evidence="2 4" id="KW-0238">DNA-binding</keyword>
<keyword evidence="7" id="KW-1185">Reference proteome</keyword>
<evidence type="ECO:0000259" key="5">
    <source>
        <dbReference type="PROSITE" id="PS50977"/>
    </source>
</evidence>
<dbReference type="InterPro" id="IPR011075">
    <property type="entry name" value="TetR_C"/>
</dbReference>
<dbReference type="SUPFAM" id="SSF48498">
    <property type="entry name" value="Tetracyclin repressor-like, C-terminal domain"/>
    <property type="match status" value="1"/>
</dbReference>
<dbReference type="AlphaFoldDB" id="A0A4Q2EHG1"/>
<dbReference type="PROSITE" id="PS50977">
    <property type="entry name" value="HTH_TETR_2"/>
    <property type="match status" value="1"/>
</dbReference>
<feature type="domain" description="HTH tetR-type" evidence="5">
    <location>
        <begin position="11"/>
        <end position="71"/>
    </location>
</feature>
<keyword evidence="1" id="KW-0805">Transcription regulation</keyword>
<dbReference type="Pfam" id="PF00440">
    <property type="entry name" value="TetR_N"/>
    <property type="match status" value="1"/>
</dbReference>
<dbReference type="PANTHER" id="PTHR30055:SF148">
    <property type="entry name" value="TETR-FAMILY TRANSCRIPTIONAL REGULATOR"/>
    <property type="match status" value="1"/>
</dbReference>
<dbReference type="InterPro" id="IPR050109">
    <property type="entry name" value="HTH-type_TetR-like_transc_reg"/>
</dbReference>